<dbReference type="InterPro" id="IPR006115">
    <property type="entry name" value="6PGDH_NADP-bd"/>
</dbReference>
<dbReference type="PANTHER" id="PTHR43580">
    <property type="entry name" value="OXIDOREDUCTASE GLYR1-RELATED"/>
    <property type="match status" value="1"/>
</dbReference>
<dbReference type="InterPro" id="IPR013328">
    <property type="entry name" value="6PGD_dom2"/>
</dbReference>
<dbReference type="SUPFAM" id="SSF48179">
    <property type="entry name" value="6-phosphogluconate dehydrogenase C-terminal domain-like"/>
    <property type="match status" value="1"/>
</dbReference>
<dbReference type="EMBL" id="JAXOVC010000005">
    <property type="protein sequence ID" value="KAK4502016.1"/>
    <property type="molecule type" value="Genomic_DNA"/>
</dbReference>
<dbReference type="InterPro" id="IPR029154">
    <property type="entry name" value="HIBADH-like_NADP-bd"/>
</dbReference>
<evidence type="ECO:0000256" key="3">
    <source>
        <dbReference type="ARBA" id="ARBA00023027"/>
    </source>
</evidence>
<gene>
    <name evidence="6" type="ORF">PRZ48_007827</name>
</gene>
<evidence type="ECO:0000256" key="1">
    <source>
        <dbReference type="ARBA" id="ARBA00007598"/>
    </source>
</evidence>
<feature type="domain" description="6-phosphogluconate dehydrogenase NADP-binding" evidence="4">
    <location>
        <begin position="5"/>
        <end position="125"/>
    </location>
</feature>
<dbReference type="PANTHER" id="PTHR43580:SF3">
    <property type="entry name" value="6-PHOSPHOGLUCONATE DEHYDROGENASE FAMILY PROTEIN (AFU_ORTHOLOGUE AFUA_2G11600)"/>
    <property type="match status" value="1"/>
</dbReference>
<comment type="similarity">
    <text evidence="1">Belongs to the HIBADH-related family. NP60 subfamily.</text>
</comment>
<dbReference type="PIRSF" id="PIRSF000103">
    <property type="entry name" value="HIBADH"/>
    <property type="match status" value="1"/>
</dbReference>
<proteinExistence type="inferred from homology"/>
<dbReference type="Pfam" id="PF03446">
    <property type="entry name" value="NAD_binding_2"/>
    <property type="match status" value="1"/>
</dbReference>
<dbReference type="InterPro" id="IPR015815">
    <property type="entry name" value="HIBADH-related"/>
</dbReference>
<evidence type="ECO:0000259" key="5">
    <source>
        <dbReference type="Pfam" id="PF14833"/>
    </source>
</evidence>
<evidence type="ECO:0000259" key="4">
    <source>
        <dbReference type="Pfam" id="PF03446"/>
    </source>
</evidence>
<dbReference type="Proteomes" id="UP001305779">
    <property type="component" value="Unassembled WGS sequence"/>
</dbReference>
<keyword evidence="3" id="KW-0520">NAD</keyword>
<dbReference type="Gene3D" id="1.10.1040.10">
    <property type="entry name" value="N-(1-d-carboxylethyl)-l-norvaline Dehydrogenase, domain 2"/>
    <property type="match status" value="1"/>
</dbReference>
<dbReference type="InterPro" id="IPR051265">
    <property type="entry name" value="HIBADH-related_NP60_sf"/>
</dbReference>
<dbReference type="Pfam" id="PF14833">
    <property type="entry name" value="NAD_binding_11"/>
    <property type="match status" value="1"/>
</dbReference>
<comment type="caution">
    <text evidence="6">The sequence shown here is derived from an EMBL/GenBank/DDBJ whole genome shotgun (WGS) entry which is preliminary data.</text>
</comment>
<keyword evidence="7" id="KW-1185">Reference proteome</keyword>
<name>A0ABR0EL73_ZASCE</name>
<accession>A0ABR0EL73</accession>
<evidence type="ECO:0008006" key="8">
    <source>
        <dbReference type="Google" id="ProtNLM"/>
    </source>
</evidence>
<dbReference type="Gene3D" id="3.40.50.720">
    <property type="entry name" value="NAD(P)-binding Rossmann-like Domain"/>
    <property type="match status" value="1"/>
</dbReference>
<dbReference type="SUPFAM" id="SSF51735">
    <property type="entry name" value="NAD(P)-binding Rossmann-fold domains"/>
    <property type="match status" value="1"/>
</dbReference>
<evidence type="ECO:0000256" key="2">
    <source>
        <dbReference type="ARBA" id="ARBA00023002"/>
    </source>
</evidence>
<protein>
    <recommendedName>
        <fullName evidence="8">6-phosphogluconate dehydrogenase</fullName>
    </recommendedName>
</protein>
<feature type="domain" description="3-hydroxyisobutyrate dehydrogenase-like NAD-binding" evidence="5">
    <location>
        <begin position="151"/>
        <end position="268"/>
    </location>
</feature>
<dbReference type="InterPro" id="IPR036291">
    <property type="entry name" value="NAD(P)-bd_dom_sf"/>
</dbReference>
<reference evidence="6 7" key="1">
    <citation type="journal article" date="2023" name="G3 (Bethesda)">
        <title>A chromosome-level genome assembly of Zasmidium syzygii isolated from banana leaves.</title>
        <authorList>
            <person name="van Westerhoven A.C."/>
            <person name="Mehrabi R."/>
            <person name="Talebi R."/>
            <person name="Steentjes M.B.F."/>
            <person name="Corcolon B."/>
            <person name="Chong P.A."/>
            <person name="Kema G.H.J."/>
            <person name="Seidl M.F."/>
        </authorList>
    </citation>
    <scope>NUCLEOTIDE SEQUENCE [LARGE SCALE GENOMIC DNA]</scope>
    <source>
        <strain evidence="6 7">P124</strain>
    </source>
</reference>
<keyword evidence="2" id="KW-0560">Oxidoreductase</keyword>
<evidence type="ECO:0000313" key="6">
    <source>
        <dbReference type="EMBL" id="KAK4502016.1"/>
    </source>
</evidence>
<evidence type="ECO:0000313" key="7">
    <source>
        <dbReference type="Proteomes" id="UP001305779"/>
    </source>
</evidence>
<organism evidence="6 7">
    <name type="scientific">Zasmidium cellare</name>
    <name type="common">Wine cellar mold</name>
    <name type="synonym">Racodium cellare</name>
    <dbReference type="NCBI Taxonomy" id="395010"/>
    <lineage>
        <taxon>Eukaryota</taxon>
        <taxon>Fungi</taxon>
        <taxon>Dikarya</taxon>
        <taxon>Ascomycota</taxon>
        <taxon>Pezizomycotina</taxon>
        <taxon>Dothideomycetes</taxon>
        <taxon>Dothideomycetidae</taxon>
        <taxon>Mycosphaerellales</taxon>
        <taxon>Mycosphaerellaceae</taxon>
        <taxon>Zasmidium</taxon>
    </lineage>
</organism>
<dbReference type="InterPro" id="IPR008927">
    <property type="entry name" value="6-PGluconate_DH-like_C_sf"/>
</dbReference>
<sequence length="280" mass="29819">MGVRVAWIGLGNMGGGMARNLINKGNLGSPLVLYNRTISRADALCNEVGHTKATVVASIVEAVERADLIFTSLSNDDALKDAMEQALQIDVAGKKFVDCSTVHPDVANNVAARVANNGADFVAMPAIDFVKPYITGVIGRRAIEFRDEPVGKAQILKLIANMFILSVNEIVAEGMTFAEKASVDPNKLLELLSVLFGGPYTVYGARMVGGDYHKKEVPVEIALKDARHALHIAEDVGCAIPSLDAAAKNLEAVKDQRGPTADSSSVYGLSRTRNGLSLEN</sequence>